<organism evidence="1 2">
    <name type="scientific">Clostridium butyricum</name>
    <dbReference type="NCBI Taxonomy" id="1492"/>
    <lineage>
        <taxon>Bacteria</taxon>
        <taxon>Bacillati</taxon>
        <taxon>Bacillota</taxon>
        <taxon>Clostridia</taxon>
        <taxon>Eubacteriales</taxon>
        <taxon>Clostridiaceae</taxon>
        <taxon>Clostridium</taxon>
    </lineage>
</organism>
<dbReference type="InterPro" id="IPR032721">
    <property type="entry name" value="Toxin-deaminase"/>
</dbReference>
<dbReference type="Proteomes" id="UP000238081">
    <property type="component" value="Unassembled WGS sequence"/>
</dbReference>
<gene>
    <name evidence="1" type="ORF">AWN73_00865</name>
</gene>
<protein>
    <recommendedName>
        <fullName evidence="3">The BURPS668_1122 family of deaminases</fullName>
    </recommendedName>
</protein>
<dbReference type="EMBL" id="LRDH01000001">
    <property type="protein sequence ID" value="PPV17989.1"/>
    <property type="molecule type" value="Genomic_DNA"/>
</dbReference>
<evidence type="ECO:0008006" key="3">
    <source>
        <dbReference type="Google" id="ProtNLM"/>
    </source>
</evidence>
<sequence length="383" mass="45247">MTQTEIKIGRKKLRINIKTIDELEKAMKNEGYNVASFENLNVEEFKSEICNLVNIKPNVAEHIYFNMSQCEREISYRSNNIQDFLDYMEKITEIKEYEKILWKKIRKVDKIHIDRIEYDRKPSIQEDVEHMINAIKNVKNTMCGKIDEYEKLRLYELETGIDENYIYAKDIELLKKMIIKDKGKVKNTYDEFTCNKRIYIDIPENMNSSYIKPLEGSIEYHEHISRNIPRIKRLIKNLDKYMKITSDEEGNKVCEINQSKALQDSINIAVAVYNQKEFKAVSGSDEVDDYCVAMEKEETVFESCRVNRLGKIGIGYNRFYDSEKKILEEIHKQIEEKKLDDSGNLVMYSRWEPCPSCYYVISQFCSAHPQIEVSVKFDKSYGE</sequence>
<accession>A0A2S7FFH3</accession>
<name>A0A2S7FFH3_CLOBU</name>
<evidence type="ECO:0000313" key="1">
    <source>
        <dbReference type="EMBL" id="PPV17989.1"/>
    </source>
</evidence>
<reference evidence="1 2" key="1">
    <citation type="submission" date="2016-01" db="EMBL/GenBank/DDBJ databases">
        <title>Characterization of the Clostridium difficile lineages that are prevalent in Hong Kong and China.</title>
        <authorList>
            <person name="Kwok J.S.-L."/>
            <person name="Lam W.-Y."/>
            <person name="Ip M."/>
            <person name="Chan T.-F."/>
            <person name="Hawkey P.M."/>
            <person name="Tsui S.K.-W."/>
        </authorList>
    </citation>
    <scope>NUCLEOTIDE SEQUENCE [LARGE SCALE GENOMIC DNA]</scope>
    <source>
        <strain evidence="1 2">300064</strain>
    </source>
</reference>
<dbReference type="AlphaFoldDB" id="A0A2S7FFH3"/>
<proteinExistence type="predicted"/>
<dbReference type="RefSeq" id="WP_043661668.1">
    <property type="nucleotide sequence ID" value="NZ_JSEG01000001.1"/>
</dbReference>
<dbReference type="Gene3D" id="3.40.140.10">
    <property type="entry name" value="Cytidine Deaminase, domain 2"/>
    <property type="match status" value="1"/>
</dbReference>
<dbReference type="Pfam" id="PF14424">
    <property type="entry name" value="Toxin-deaminase"/>
    <property type="match status" value="1"/>
</dbReference>
<comment type="caution">
    <text evidence="1">The sequence shown here is derived from an EMBL/GenBank/DDBJ whole genome shotgun (WGS) entry which is preliminary data.</text>
</comment>
<evidence type="ECO:0000313" key="2">
    <source>
        <dbReference type="Proteomes" id="UP000238081"/>
    </source>
</evidence>